<accession>G6YF77</accession>
<organism evidence="1 2">
    <name type="scientific">Mesorhizobium amorphae CCNWGS0123</name>
    <dbReference type="NCBI Taxonomy" id="1082933"/>
    <lineage>
        <taxon>Bacteria</taxon>
        <taxon>Pseudomonadati</taxon>
        <taxon>Pseudomonadota</taxon>
        <taxon>Alphaproteobacteria</taxon>
        <taxon>Hyphomicrobiales</taxon>
        <taxon>Phyllobacteriaceae</taxon>
        <taxon>Mesorhizobium</taxon>
    </lineage>
</organism>
<dbReference type="Proteomes" id="UP000002949">
    <property type="component" value="Unassembled WGS sequence"/>
</dbReference>
<gene>
    <name evidence="1" type="ORF">MEA186_23121</name>
</gene>
<keyword evidence="2" id="KW-1185">Reference proteome</keyword>
<evidence type="ECO:0000313" key="2">
    <source>
        <dbReference type="Proteomes" id="UP000002949"/>
    </source>
</evidence>
<proteinExistence type="predicted"/>
<evidence type="ECO:0000313" key="1">
    <source>
        <dbReference type="EMBL" id="EHH09558.1"/>
    </source>
</evidence>
<dbReference type="AlphaFoldDB" id="G6YF77"/>
<reference evidence="1 2" key="1">
    <citation type="journal article" date="2012" name="J. Bacteriol.">
        <title>Draft Genome Sequence of Plant Growth-Promoting Rhizobium Mesorhizobium amorphae, Isolated from Zinc-Lead Mine Tailings.</title>
        <authorList>
            <person name="Hao X."/>
            <person name="Lin Y."/>
            <person name="Johnstone L."/>
            <person name="Baltrus D.A."/>
            <person name="Miller S.J."/>
            <person name="Wei G."/>
            <person name="Rensing C."/>
        </authorList>
    </citation>
    <scope>NUCLEOTIDE SEQUENCE [LARGE SCALE GENOMIC DNA]</scope>
    <source>
        <strain evidence="1 2">CCNWGS0123</strain>
    </source>
</reference>
<dbReference type="EMBL" id="AGSN01000155">
    <property type="protein sequence ID" value="EHH09558.1"/>
    <property type="molecule type" value="Genomic_DNA"/>
</dbReference>
<sequence>MMDNNSRIEFTEFIVESFETELADLPRRMLVSKSAR</sequence>
<name>G6YF77_9HYPH</name>
<protein>
    <submittedName>
        <fullName evidence="1">Uncharacterized protein</fullName>
    </submittedName>
</protein>